<sequence>MGTAIIFFCLLYLWGALGLRPSPAPARLRCYTCNFAKPCLPVPTACQDDEACAVSIGTSDEGENIERKGCLPRSQCSLPGHATYWARSYTLLHRCCQQDLCNAASRLPWLPSPLFLVAPLLSASIAWGGHPFH</sequence>
<feature type="chain" id="PRO_5046373144" evidence="4">
    <location>
        <begin position="19"/>
        <end position="133"/>
    </location>
</feature>
<evidence type="ECO:0000313" key="6">
    <source>
        <dbReference type="Proteomes" id="UP000694863"/>
    </source>
</evidence>
<dbReference type="Proteomes" id="UP000694863">
    <property type="component" value="Unplaced"/>
</dbReference>
<gene>
    <name evidence="7" type="primary">LOC115870316</name>
</gene>
<organism evidence="6 7">
    <name type="scientific">Echinops telfairi</name>
    <name type="common">Lesser hedgehog tenrec</name>
    <dbReference type="NCBI Taxonomy" id="9371"/>
    <lineage>
        <taxon>Eukaryota</taxon>
        <taxon>Metazoa</taxon>
        <taxon>Chordata</taxon>
        <taxon>Craniata</taxon>
        <taxon>Vertebrata</taxon>
        <taxon>Euteleostomi</taxon>
        <taxon>Mammalia</taxon>
        <taxon>Eutheria</taxon>
        <taxon>Afrotheria</taxon>
        <taxon>Tenrecidae</taxon>
        <taxon>Tenrecinae</taxon>
        <taxon>Echinops</taxon>
    </lineage>
</organism>
<comment type="subcellular location">
    <subcellularLocation>
        <location evidence="1">Membrane</location>
    </subcellularLocation>
</comment>
<proteinExistence type="predicted"/>
<evidence type="ECO:0000256" key="1">
    <source>
        <dbReference type="ARBA" id="ARBA00004370"/>
    </source>
</evidence>
<dbReference type="Pfam" id="PF01064">
    <property type="entry name" value="Activin_recp"/>
    <property type="match status" value="1"/>
</dbReference>
<feature type="domain" description="Activin types I and II receptor" evidence="5">
    <location>
        <begin position="28"/>
        <end position="104"/>
    </location>
</feature>
<evidence type="ECO:0000256" key="3">
    <source>
        <dbReference type="ARBA" id="ARBA00023136"/>
    </source>
</evidence>
<evidence type="ECO:0000256" key="2">
    <source>
        <dbReference type="ARBA" id="ARBA00022729"/>
    </source>
</evidence>
<evidence type="ECO:0000313" key="7">
    <source>
        <dbReference type="RefSeq" id="XP_030742054.1"/>
    </source>
</evidence>
<dbReference type="InterPro" id="IPR000472">
    <property type="entry name" value="Activin_recp"/>
</dbReference>
<dbReference type="InterPro" id="IPR039700">
    <property type="entry name" value="Ly6g6e"/>
</dbReference>
<dbReference type="PANTHER" id="PTHR14569">
    <property type="entry name" value="LYMPHOCYTE ANTIGEN 6 FAMILY MEMBER G6E"/>
    <property type="match status" value="1"/>
</dbReference>
<dbReference type="SUPFAM" id="SSF57302">
    <property type="entry name" value="Snake toxin-like"/>
    <property type="match status" value="1"/>
</dbReference>
<dbReference type="Gene3D" id="2.10.60.10">
    <property type="entry name" value="CD59"/>
    <property type="match status" value="1"/>
</dbReference>
<dbReference type="PANTHER" id="PTHR14569:SF0">
    <property type="entry name" value="LYMPHOCYTE ANTIGEN 6 FAMILY MEMBER G6E"/>
    <property type="match status" value="1"/>
</dbReference>
<keyword evidence="6" id="KW-1185">Reference proteome</keyword>
<evidence type="ECO:0000259" key="5">
    <source>
        <dbReference type="Pfam" id="PF01064"/>
    </source>
</evidence>
<dbReference type="RefSeq" id="XP_030742054.1">
    <property type="nucleotide sequence ID" value="XM_030886194.2"/>
</dbReference>
<keyword evidence="2 4" id="KW-0732">Signal</keyword>
<accession>A0ABM1VKI5</accession>
<dbReference type="InterPro" id="IPR045860">
    <property type="entry name" value="Snake_toxin-like_sf"/>
</dbReference>
<dbReference type="GeneID" id="115870316"/>
<keyword evidence="3" id="KW-0472">Membrane</keyword>
<protein>
    <submittedName>
        <fullName evidence="7">Lymphocyte antigen 6G6e-like</fullName>
    </submittedName>
</protein>
<feature type="signal peptide" evidence="4">
    <location>
        <begin position="1"/>
        <end position="18"/>
    </location>
</feature>
<name>A0ABM1VKI5_ECHTE</name>
<evidence type="ECO:0000256" key="4">
    <source>
        <dbReference type="SAM" id="SignalP"/>
    </source>
</evidence>
<reference evidence="7" key="1">
    <citation type="submission" date="2025-08" db="UniProtKB">
        <authorList>
            <consortium name="RefSeq"/>
        </authorList>
    </citation>
    <scope>IDENTIFICATION</scope>
</reference>